<dbReference type="EMBL" id="JAATJB010000012">
    <property type="protein sequence ID" value="NJB99080.1"/>
    <property type="molecule type" value="Genomic_DNA"/>
</dbReference>
<sequence length="60" mass="6302">MTPSASRIAAAALLPPFGVYLEEGAGRPFQIACALTVLGFLPGAGYALWRLFRRPEPAAA</sequence>
<evidence type="ECO:0000256" key="4">
    <source>
        <dbReference type="ARBA" id="ARBA00022989"/>
    </source>
</evidence>
<comment type="caution">
    <text evidence="7">The sequence shown here is derived from an EMBL/GenBank/DDBJ whole genome shotgun (WGS) entry which is preliminary data.</text>
</comment>
<comment type="subcellular location">
    <subcellularLocation>
        <location evidence="1">Membrane</location>
    </subcellularLocation>
</comment>
<evidence type="ECO:0000313" key="8">
    <source>
        <dbReference type="Proteomes" id="UP000531251"/>
    </source>
</evidence>
<organism evidence="7 8">
    <name type="scientific">Sphingomonas trueperi</name>
    <dbReference type="NCBI Taxonomy" id="53317"/>
    <lineage>
        <taxon>Bacteria</taxon>
        <taxon>Pseudomonadati</taxon>
        <taxon>Pseudomonadota</taxon>
        <taxon>Alphaproteobacteria</taxon>
        <taxon>Sphingomonadales</taxon>
        <taxon>Sphingomonadaceae</taxon>
        <taxon>Sphingomonas</taxon>
    </lineage>
</organism>
<reference evidence="7 8" key="1">
    <citation type="submission" date="2020-03" db="EMBL/GenBank/DDBJ databases">
        <title>Genomic Encyclopedia of Type Strains, Phase IV (KMG-IV): sequencing the most valuable type-strain genomes for metagenomic binning, comparative biology and taxonomic classification.</title>
        <authorList>
            <person name="Goeker M."/>
        </authorList>
    </citation>
    <scope>NUCLEOTIDE SEQUENCE [LARGE SCALE GENOMIC DNA]</scope>
    <source>
        <strain evidence="7 8">DSM 7225</strain>
    </source>
</reference>
<evidence type="ECO:0000256" key="1">
    <source>
        <dbReference type="ARBA" id="ARBA00004370"/>
    </source>
</evidence>
<dbReference type="Pfam" id="PF01679">
    <property type="entry name" value="Pmp3"/>
    <property type="match status" value="1"/>
</dbReference>
<dbReference type="InterPro" id="IPR000612">
    <property type="entry name" value="PMP3"/>
</dbReference>
<evidence type="ECO:0000313" key="7">
    <source>
        <dbReference type="EMBL" id="NJB99080.1"/>
    </source>
</evidence>
<evidence type="ECO:0000256" key="6">
    <source>
        <dbReference type="SAM" id="Phobius"/>
    </source>
</evidence>
<dbReference type="RefSeq" id="WP_125976038.1">
    <property type="nucleotide sequence ID" value="NZ_BAAADY010000015.1"/>
</dbReference>
<dbReference type="AlphaFoldDB" id="A0A7X5Y3I1"/>
<evidence type="ECO:0000256" key="3">
    <source>
        <dbReference type="ARBA" id="ARBA00022692"/>
    </source>
</evidence>
<keyword evidence="8" id="KW-1185">Reference proteome</keyword>
<dbReference type="Proteomes" id="UP000531251">
    <property type="component" value="Unassembled WGS sequence"/>
</dbReference>
<evidence type="ECO:0000256" key="2">
    <source>
        <dbReference type="ARBA" id="ARBA00009530"/>
    </source>
</evidence>
<accession>A0A7X5Y3I1</accession>
<feature type="transmembrane region" description="Helical" evidence="6">
    <location>
        <begin position="29"/>
        <end position="49"/>
    </location>
</feature>
<keyword evidence="4 6" id="KW-1133">Transmembrane helix</keyword>
<protein>
    <submittedName>
        <fullName evidence="7">Uncharacterized membrane protein YqaE (UPF0057 family)</fullName>
    </submittedName>
</protein>
<keyword evidence="3 6" id="KW-0812">Transmembrane</keyword>
<comment type="similarity">
    <text evidence="2">Belongs to the UPF0057 (PMP3) family.</text>
</comment>
<proteinExistence type="inferred from homology"/>
<keyword evidence="5 6" id="KW-0472">Membrane</keyword>
<name>A0A7X5Y3I1_9SPHN</name>
<gene>
    <name evidence="7" type="ORF">GGR89_003420</name>
</gene>
<evidence type="ECO:0000256" key="5">
    <source>
        <dbReference type="ARBA" id="ARBA00023136"/>
    </source>
</evidence>
<dbReference type="GO" id="GO:0016020">
    <property type="term" value="C:membrane"/>
    <property type="evidence" value="ECO:0007669"/>
    <property type="project" value="UniProtKB-SubCell"/>
</dbReference>